<dbReference type="Proteomes" id="UP000704341">
    <property type="component" value="Unassembled WGS sequence"/>
</dbReference>
<evidence type="ECO:0008006" key="3">
    <source>
        <dbReference type="Google" id="ProtNLM"/>
    </source>
</evidence>
<sequence length="196" mass="22998">MNGLMVEGTAEQAIIDLLLKNGLLTLSKDNLIQSPQNEFYQVGLNAKKFQRDFLNHEFDNVYVHVVLDDPKKRLKLYNVDQLIYYVTREEIEAIQLYAYPEWKEQYLRFVNSNSKHKNIDCKPSAFFKSEDGLGIKNIKKYDYVYDLWVNNIGGLVNAIKSVKNEMHKKNSIQKCFNGRKKSKKVEYKYLADLLML</sequence>
<keyword evidence="2" id="KW-1185">Reference proteome</keyword>
<gene>
    <name evidence="1" type="ORF">DTK66_05420</name>
</gene>
<dbReference type="EMBL" id="QORN01000019">
    <property type="protein sequence ID" value="MBD5806553.1"/>
    <property type="molecule type" value="Genomic_DNA"/>
</dbReference>
<name>A0ABR8P723_9LACO</name>
<dbReference type="RefSeq" id="WP_191668011.1">
    <property type="nucleotide sequence ID" value="NZ_QORN01000019.1"/>
</dbReference>
<accession>A0ABR8P723</accession>
<proteinExistence type="predicted"/>
<comment type="caution">
    <text evidence="1">The sequence shown here is derived from an EMBL/GenBank/DDBJ whole genome shotgun (WGS) entry which is preliminary data.</text>
</comment>
<evidence type="ECO:0000313" key="2">
    <source>
        <dbReference type="Proteomes" id="UP000704341"/>
    </source>
</evidence>
<reference evidence="1 2" key="1">
    <citation type="submission" date="2018-07" db="EMBL/GenBank/DDBJ databases">
        <title>Phylogenomic Insights into understanding Host Adaptation of Lactobacillus reuteri by a novel species, Lactobacillus spp. M31.</title>
        <authorList>
            <person name="Sharma S."/>
            <person name="Patil P."/>
            <person name="Korpole S."/>
            <person name="Patil P.B."/>
        </authorList>
    </citation>
    <scope>NUCLEOTIDE SEQUENCE [LARGE SCALE GENOMIC DNA]</scope>
    <source>
        <strain evidence="1 2">M31</strain>
    </source>
</reference>
<evidence type="ECO:0000313" key="1">
    <source>
        <dbReference type="EMBL" id="MBD5806553.1"/>
    </source>
</evidence>
<organism evidence="1 2">
    <name type="scientific">Limosilactobacillus walteri</name>
    <dbReference type="NCBI Taxonomy" id="2268022"/>
    <lineage>
        <taxon>Bacteria</taxon>
        <taxon>Bacillati</taxon>
        <taxon>Bacillota</taxon>
        <taxon>Bacilli</taxon>
        <taxon>Lactobacillales</taxon>
        <taxon>Lactobacillaceae</taxon>
        <taxon>Limosilactobacillus</taxon>
    </lineage>
</organism>
<protein>
    <recommendedName>
        <fullName evidence="3">Abortive infection protein</fullName>
    </recommendedName>
</protein>